<accession>A0A8H7RVT9</accession>
<evidence type="ECO:0000256" key="2">
    <source>
        <dbReference type="ARBA" id="ARBA00005979"/>
    </source>
</evidence>
<dbReference type="PANTHER" id="PTHR22893:SF91">
    <property type="entry name" value="NADPH DEHYDROGENASE 2-RELATED"/>
    <property type="match status" value="1"/>
</dbReference>
<keyword evidence="3" id="KW-0560">Oxidoreductase</keyword>
<comment type="caution">
    <text evidence="5">The sequence shown here is derived from an EMBL/GenBank/DDBJ whole genome shotgun (WGS) entry which is preliminary data.</text>
</comment>
<proteinExistence type="inferred from homology"/>
<evidence type="ECO:0000313" key="5">
    <source>
        <dbReference type="EMBL" id="KAG2216748.1"/>
    </source>
</evidence>
<dbReference type="Proteomes" id="UP000646827">
    <property type="component" value="Unassembled WGS sequence"/>
</dbReference>
<dbReference type="InterPro" id="IPR013785">
    <property type="entry name" value="Aldolase_TIM"/>
</dbReference>
<dbReference type="Pfam" id="PF00724">
    <property type="entry name" value="Oxidored_FMN"/>
    <property type="match status" value="1"/>
</dbReference>
<dbReference type="GO" id="GO:0016628">
    <property type="term" value="F:oxidoreductase activity, acting on the CH-CH group of donors, NAD or NADP as acceptor"/>
    <property type="evidence" value="ECO:0007669"/>
    <property type="project" value="UniProtKB-ARBA"/>
</dbReference>
<dbReference type="AlphaFoldDB" id="A0A8H7RVT9"/>
<dbReference type="InterPro" id="IPR045247">
    <property type="entry name" value="Oye-like"/>
</dbReference>
<protein>
    <recommendedName>
        <fullName evidence="4">NADH:flavin oxidoreductase/NADH oxidase N-terminal domain-containing protein</fullName>
    </recommendedName>
</protein>
<reference evidence="5 6" key="1">
    <citation type="submission" date="2020-12" db="EMBL/GenBank/DDBJ databases">
        <title>Metabolic potential, ecology and presence of endohyphal bacteria is reflected in genomic diversity of Mucoromycotina.</title>
        <authorList>
            <person name="Muszewska A."/>
            <person name="Okrasinska A."/>
            <person name="Steczkiewicz K."/>
            <person name="Drgas O."/>
            <person name="Orlowska M."/>
            <person name="Perlinska-Lenart U."/>
            <person name="Aleksandrzak-Piekarczyk T."/>
            <person name="Szatraj K."/>
            <person name="Zielenkiewicz U."/>
            <person name="Pilsyk S."/>
            <person name="Malc E."/>
            <person name="Mieczkowski P."/>
            <person name="Kruszewska J.S."/>
            <person name="Biernat P."/>
            <person name="Pawlowska J."/>
        </authorList>
    </citation>
    <scope>NUCLEOTIDE SEQUENCE [LARGE SCALE GENOMIC DNA]</scope>
    <source>
        <strain evidence="5 6">CBS 142.35</strain>
    </source>
</reference>
<dbReference type="SUPFAM" id="SSF51395">
    <property type="entry name" value="FMN-linked oxidoreductases"/>
    <property type="match status" value="1"/>
</dbReference>
<evidence type="ECO:0000256" key="1">
    <source>
        <dbReference type="ARBA" id="ARBA00001917"/>
    </source>
</evidence>
<dbReference type="Gene3D" id="3.20.20.70">
    <property type="entry name" value="Aldolase class I"/>
    <property type="match status" value="1"/>
</dbReference>
<gene>
    <name evidence="5" type="ORF">INT45_001369</name>
</gene>
<comment type="cofactor">
    <cofactor evidence="1">
        <name>FMN</name>
        <dbReference type="ChEBI" id="CHEBI:58210"/>
    </cofactor>
</comment>
<organism evidence="5 6">
    <name type="scientific">Circinella minor</name>
    <dbReference type="NCBI Taxonomy" id="1195481"/>
    <lineage>
        <taxon>Eukaryota</taxon>
        <taxon>Fungi</taxon>
        <taxon>Fungi incertae sedis</taxon>
        <taxon>Mucoromycota</taxon>
        <taxon>Mucoromycotina</taxon>
        <taxon>Mucoromycetes</taxon>
        <taxon>Mucorales</taxon>
        <taxon>Lichtheimiaceae</taxon>
        <taxon>Circinella</taxon>
    </lineage>
</organism>
<dbReference type="OrthoDB" id="276546at2759"/>
<dbReference type="InterPro" id="IPR001155">
    <property type="entry name" value="OxRdtase_FMN_N"/>
</dbReference>
<dbReference type="EMBL" id="JAEPRB010000364">
    <property type="protein sequence ID" value="KAG2216748.1"/>
    <property type="molecule type" value="Genomic_DNA"/>
</dbReference>
<evidence type="ECO:0000259" key="4">
    <source>
        <dbReference type="Pfam" id="PF00724"/>
    </source>
</evidence>
<keyword evidence="6" id="KW-1185">Reference proteome</keyword>
<dbReference type="PANTHER" id="PTHR22893">
    <property type="entry name" value="NADH OXIDOREDUCTASE-RELATED"/>
    <property type="match status" value="1"/>
</dbReference>
<dbReference type="GO" id="GO:0005829">
    <property type="term" value="C:cytosol"/>
    <property type="evidence" value="ECO:0007669"/>
    <property type="project" value="UniProtKB-ARBA"/>
</dbReference>
<dbReference type="FunFam" id="3.20.20.70:FF:000059">
    <property type="entry name" value="N-ethylmaleimide reductase, FMN-linked"/>
    <property type="match status" value="1"/>
</dbReference>
<comment type="similarity">
    <text evidence="2">Belongs to the NADH:flavin oxidoreductase/NADH oxidase family.</text>
</comment>
<name>A0A8H7RVT9_9FUNG</name>
<sequence length="377" mass="42057">MKLFEPIQLGAYQLQHRVVHAPLTRLRNTENNVPTDLMVEYHRQRATKGGLLIAEGSAVSAKLGGFPHTPGLFTKEQLEGWSKVTQGVHEKEGIIFSQLWHGGRAGSSLYLEKGQQLIGSSPIAIQKMNIMTNSPYEVPREATKDDIQDIIQQFVTAAKNAISAGFDGVEIHGANGYLIQQFISTSSNKRTDDYGGSIPNRARFVLEVTEAVVNAIGAGRTGIRFSPWGGEYIDAVDETSYETYSYILEHLNPNLAYVHFIEPRDDVLRETPDLENSLDPFRKIWQGRPFISSGGYSTSPELIATEAENNVNTLIAVGRAYISNPDLVERLKHGWSLNKYKREYFYTSDAVGYTDYPIYNDIVTTADSTEQQEEKAS</sequence>
<feature type="domain" description="NADH:flavin oxidoreductase/NADH oxidase N-terminal" evidence="4">
    <location>
        <begin position="2"/>
        <end position="337"/>
    </location>
</feature>
<evidence type="ECO:0000313" key="6">
    <source>
        <dbReference type="Proteomes" id="UP000646827"/>
    </source>
</evidence>
<dbReference type="CDD" id="cd02933">
    <property type="entry name" value="OYE_like_FMN"/>
    <property type="match status" value="1"/>
</dbReference>
<dbReference type="GO" id="GO:0010181">
    <property type="term" value="F:FMN binding"/>
    <property type="evidence" value="ECO:0007669"/>
    <property type="project" value="InterPro"/>
</dbReference>
<evidence type="ECO:0000256" key="3">
    <source>
        <dbReference type="ARBA" id="ARBA00023002"/>
    </source>
</evidence>